<dbReference type="Proteomes" id="UP000248745">
    <property type="component" value="Unassembled WGS sequence"/>
</dbReference>
<evidence type="ECO:0000313" key="2">
    <source>
        <dbReference type="Proteomes" id="UP000248745"/>
    </source>
</evidence>
<keyword evidence="2" id="KW-1185">Reference proteome</keyword>
<dbReference type="EMBL" id="QKTW01000003">
    <property type="protein sequence ID" value="PZF74355.1"/>
    <property type="molecule type" value="Genomic_DNA"/>
</dbReference>
<gene>
    <name evidence="1" type="ORF">DN068_01880</name>
</gene>
<name>A0A2W2AFS0_9BACT</name>
<dbReference type="OrthoDB" id="1491115at2"/>
<dbReference type="PANTHER" id="PTHR39441:SF1">
    <property type="entry name" value="DUF2252 DOMAIN-CONTAINING PROTEIN"/>
    <property type="match status" value="1"/>
</dbReference>
<reference evidence="1 2" key="1">
    <citation type="submission" date="2018-06" db="EMBL/GenBank/DDBJ databases">
        <title>Mucibacter soli gen. nov., sp. nov., a new member of the family Chitinophagaceae producing mucin.</title>
        <authorList>
            <person name="Kim M.-K."/>
            <person name="Park S."/>
            <person name="Kim T.-S."/>
            <person name="Joung Y."/>
            <person name="Han J.-H."/>
            <person name="Kim S.B."/>
        </authorList>
    </citation>
    <scope>NUCLEOTIDE SEQUENCE [LARGE SCALE GENOMIC DNA]</scope>
    <source>
        <strain evidence="1 2">R1-15</strain>
    </source>
</reference>
<sequence>MEDVVRRIVRFNETRLPDIMQRKYAAMSVDAFRFFRGSAHLFYEDLHKESLFKKQPSTWLCGDLHIENFGSYKGDNKLVYFDVNDFDEAVLAPFTWDVARMVTSILIGGKVLNIPNDGIRKMAGMYLDTYFLYLQKGKSKHVEAETAKGTLKQFLEKVEQRKMKALLAQRCELKKASLKLDDEKQLSLQEDNKGKLVAALAKWIDKSKDKRYQYALKDVAFRIAGTGSLGLKRYVFLGENMQGKSTLIDMKECAPSSAVRWIKKEQPEWSSDAERVVWVQRMMQDTPPAMLTEYKFGNDWYMLKMLQPTDDKLNYQHLASDVPSLEQLMKDMGMLTASAHLRMTGRKGADTADALMEAASGEGLKKDILKLATDYCKQTFTYFQHFADAYQAGYFNSKE</sequence>
<dbReference type="InterPro" id="IPR018721">
    <property type="entry name" value="DUF2252"/>
</dbReference>
<dbReference type="RefSeq" id="WP_110997192.1">
    <property type="nucleotide sequence ID" value="NZ_QKTW01000003.1"/>
</dbReference>
<dbReference type="PANTHER" id="PTHR39441">
    <property type="entry name" value="DUF2252 DOMAIN-CONTAINING PROTEIN"/>
    <property type="match status" value="1"/>
</dbReference>
<comment type="caution">
    <text evidence="1">The sequence shown here is derived from an EMBL/GenBank/DDBJ whole genome shotgun (WGS) entry which is preliminary data.</text>
</comment>
<organism evidence="1 2">
    <name type="scientific">Taibaiella soli</name>
    <dbReference type="NCBI Taxonomy" id="1649169"/>
    <lineage>
        <taxon>Bacteria</taxon>
        <taxon>Pseudomonadati</taxon>
        <taxon>Bacteroidota</taxon>
        <taxon>Chitinophagia</taxon>
        <taxon>Chitinophagales</taxon>
        <taxon>Chitinophagaceae</taxon>
        <taxon>Taibaiella</taxon>
    </lineage>
</organism>
<evidence type="ECO:0000313" key="1">
    <source>
        <dbReference type="EMBL" id="PZF74355.1"/>
    </source>
</evidence>
<accession>A0A2W2AFS0</accession>
<dbReference type="Pfam" id="PF10009">
    <property type="entry name" value="DUF2252"/>
    <property type="match status" value="1"/>
</dbReference>
<proteinExistence type="predicted"/>
<dbReference type="AlphaFoldDB" id="A0A2W2AFS0"/>
<protein>
    <submittedName>
        <fullName evidence="1">DUF2252 domain-containing protein</fullName>
    </submittedName>
</protein>